<keyword evidence="1" id="KW-0812">Transmembrane</keyword>
<feature type="transmembrane region" description="Helical" evidence="1">
    <location>
        <begin position="41"/>
        <end position="60"/>
    </location>
</feature>
<reference evidence="2 3" key="1">
    <citation type="submission" date="2017-09" db="EMBL/GenBank/DDBJ databases">
        <title>Genomic, metabolic, and phenotypic characteristics of bacterial isolates from the natural microbiome of the model nematode Caenorhabditis elegans.</title>
        <authorList>
            <person name="Zimmermann J."/>
            <person name="Obeng N."/>
            <person name="Yang W."/>
            <person name="Obeng O."/>
            <person name="Kissoyan K."/>
            <person name="Pees B."/>
            <person name="Dirksen P."/>
            <person name="Hoppner M."/>
            <person name="Franke A."/>
            <person name="Rosenstiel P."/>
            <person name="Leippe M."/>
            <person name="Dierking K."/>
            <person name="Kaleta C."/>
            <person name="Schulenburg H."/>
        </authorList>
    </citation>
    <scope>NUCLEOTIDE SEQUENCE [LARGE SCALE GENOMIC DNA]</scope>
    <source>
        <strain evidence="2 3">MYb73</strain>
    </source>
</reference>
<dbReference type="RefSeq" id="WP_105237430.1">
    <property type="nucleotide sequence ID" value="NZ_CP023270.1"/>
</dbReference>
<dbReference type="Proteomes" id="UP000239477">
    <property type="component" value="Chromosome"/>
</dbReference>
<evidence type="ECO:0000256" key="1">
    <source>
        <dbReference type="SAM" id="Phobius"/>
    </source>
</evidence>
<dbReference type="AlphaFoldDB" id="A0A2S0I2V9"/>
<dbReference type="OrthoDB" id="8443694at2"/>
<dbReference type="EMBL" id="CP023270">
    <property type="protein sequence ID" value="AVJ26370.1"/>
    <property type="molecule type" value="Genomic_DNA"/>
</dbReference>
<name>A0A2S0I2V9_9BURK</name>
<evidence type="ECO:0000313" key="2">
    <source>
        <dbReference type="EMBL" id="AVJ26370.1"/>
    </source>
</evidence>
<sequence length="202" mass="21599">MNSNEGIPVSVYTRWHQLSVPLAFALAAGSFMLVVFNRGPIGLAAVLAVLGLFVPPLVAFRGFPTRNDVKVTAEGLEFSRRKPIAFGELSSWGTDDYLKLVRPGLPTLLVSAVDLPRRERLLREFELALAAWQKRQPAGTQAARRTHFYGSTAGRLVGLGITALGAGSAIMALNLREPSVSLAIVGGLGALFGLAMVFGRRG</sequence>
<evidence type="ECO:0000313" key="3">
    <source>
        <dbReference type="Proteomes" id="UP000239477"/>
    </source>
</evidence>
<protein>
    <recommendedName>
        <fullName evidence="4">PH domain-containing protein</fullName>
    </recommendedName>
</protein>
<feature type="transmembrane region" description="Helical" evidence="1">
    <location>
        <begin position="153"/>
        <end position="173"/>
    </location>
</feature>
<feature type="transmembrane region" description="Helical" evidence="1">
    <location>
        <begin position="179"/>
        <end position="199"/>
    </location>
</feature>
<gene>
    <name evidence="2" type="ORF">CLM73_04180</name>
</gene>
<keyword evidence="1" id="KW-1133">Transmembrane helix</keyword>
<organism evidence="2 3">
    <name type="scientific">Achromobacter spanius</name>
    <dbReference type="NCBI Taxonomy" id="217203"/>
    <lineage>
        <taxon>Bacteria</taxon>
        <taxon>Pseudomonadati</taxon>
        <taxon>Pseudomonadota</taxon>
        <taxon>Betaproteobacteria</taxon>
        <taxon>Burkholderiales</taxon>
        <taxon>Alcaligenaceae</taxon>
        <taxon>Achromobacter</taxon>
    </lineage>
</organism>
<keyword evidence="3" id="KW-1185">Reference proteome</keyword>
<accession>A0A2S0I2V9</accession>
<feature type="transmembrane region" description="Helical" evidence="1">
    <location>
        <begin position="18"/>
        <end position="35"/>
    </location>
</feature>
<evidence type="ECO:0008006" key="4">
    <source>
        <dbReference type="Google" id="ProtNLM"/>
    </source>
</evidence>
<keyword evidence="1" id="KW-0472">Membrane</keyword>
<proteinExistence type="predicted"/>